<reference evidence="2" key="1">
    <citation type="submission" date="2022-10" db="EMBL/GenBank/DDBJ databases">
        <authorList>
            <person name="Botero Cardona J."/>
        </authorList>
    </citation>
    <scope>NUCLEOTIDE SEQUENCE</scope>
    <source>
        <strain evidence="2">R-83534</strain>
    </source>
</reference>
<sequence length="1037" mass="109961">MNDKIISSGNIINTNSDNGNIYLNRATVITGNQYVDQGQIASDTTISSGTQYVSGGRAINTSFYNGSQVISSGGSADGNFFYDGYGYQVVSATDAFVANTSMNSGYQRILGSAINTSIGSGIQVIGGLAYVSNTTIDNGEQDIWGGNVLYTKIGNGKQKDWGAGVVSNTTLISGSQEAGGANYTNNFIDNGFQIIHAGVVSNTSINTGYQIISNGKLDGYLKSTIVVDTQINSGYQTISGGSVTNTRINNGNQYISGGIVSNTNINIGSQIVSAGTVYDTSVNSGAQIIYGGAISGITHLYTNASQVIMSGVYLSGAVVSGSGSQIISSGGAVYNNTMHGITQVISSGAVASGTILDADFSVSSGNSFSYSGDGASQFVLGGGSAYGTIIWVGSQVVSSGAFVDRTVVRNLGSQFISSGAIVENTTLINGGKQFVSSGANISYTTVSLGAVQSVLFGATVDYTNIVSGGSQTVASGAIVYNTSILGSGQGTGRTSQTILSGGIASNTFISGGYQNVGDGATANNTTVTNGAIYAGDGSNLGNITINNGGWLDVSMGTNIKGEVTLNPGGSALITTSNGGVINLVGDTNGGLTIIGEPPLINWEGNDASVTTQIQGFSGTDADHSDSILLEYEDIEFGKLTGVTFPDNDHITITMDTGFSLTLNIVGIKQTGYSIQTPSDGGLGLVLTVCFLSGTEIQTETGVKNVEALQSGDLVTTYDWAKKKYIERVVTWVGQKYCRVNKHLPDDMAGYPVRILKGAIAENVPYKDLLITAEHCLFFEDKFIPVRMLVNGSTIFYDYSITSYEYYHVELEEHSVIIADGMLTESYLDTGNRHAFNHHHKVIETSLCSAKDWTKNAAAPLVVDRGVVEPLYNELKERNSIVKTEYQGRNYKLIEDPDIYLVTDQGVIIRQKRVFNGYVTFMLPSTVQFVWINSRRNRLCDVIGPFIDNRHFLGVLINEIKIYADSALEFIGAHKEQEELLGWHARQEQLGRWTNGKAFLPINSKNLSDNSVLYISMQILAGGPYLEIAQEDEIILAS</sequence>
<organism evidence="2 3">
    <name type="scientific">Commensalibacter papalotli</name>
    <name type="common">ex Botero et al. 2024</name>
    <dbReference type="NCBI Taxonomy" id="2972766"/>
    <lineage>
        <taxon>Bacteria</taxon>
        <taxon>Pseudomonadati</taxon>
        <taxon>Pseudomonadota</taxon>
        <taxon>Alphaproteobacteria</taxon>
        <taxon>Acetobacterales</taxon>
        <taxon>Acetobacteraceae</taxon>
    </lineage>
</organism>
<dbReference type="SUPFAM" id="SSF51294">
    <property type="entry name" value="Hedgehog/intein (Hint) domain"/>
    <property type="match status" value="1"/>
</dbReference>
<evidence type="ECO:0000313" key="3">
    <source>
        <dbReference type="Proteomes" id="UP001154272"/>
    </source>
</evidence>
<keyword evidence="3" id="KW-1185">Reference proteome</keyword>
<dbReference type="Proteomes" id="UP001154272">
    <property type="component" value="Unassembled WGS sequence"/>
</dbReference>
<evidence type="ECO:0000259" key="1">
    <source>
        <dbReference type="Pfam" id="PF13403"/>
    </source>
</evidence>
<protein>
    <submittedName>
        <fullName evidence="2">Large exoprotein involved in heme utilization or adhesion (FhaB) (PDB:4RM6)</fullName>
    </submittedName>
</protein>
<dbReference type="InterPro" id="IPR012332">
    <property type="entry name" value="Autotransporter_pectin_lyase_C"/>
</dbReference>
<comment type="caution">
    <text evidence="2">The sequence shown here is derived from an EMBL/GenBank/DDBJ whole genome shotgun (WGS) entry which is preliminary data.</text>
</comment>
<dbReference type="RefSeq" id="WP_282023149.1">
    <property type="nucleotide sequence ID" value="NZ_CAMXCH010000001.1"/>
</dbReference>
<feature type="domain" description="Hedgehog/Intein (Hint)" evidence="1">
    <location>
        <begin position="688"/>
        <end position="829"/>
    </location>
</feature>
<gene>
    <name evidence="2" type="ORF">R83534S58_LOCUS258</name>
</gene>
<dbReference type="NCBIfam" id="TIGR04415">
    <property type="entry name" value="O_hepto_targRPT"/>
    <property type="match status" value="2"/>
</dbReference>
<accession>A0ABN8W562</accession>
<name>A0ABN8W562_9PROT</name>
<dbReference type="Gene3D" id="2.160.20.20">
    <property type="match status" value="2"/>
</dbReference>
<dbReference type="InterPro" id="IPR030930">
    <property type="entry name" value="AIDA"/>
</dbReference>
<dbReference type="InterPro" id="IPR028992">
    <property type="entry name" value="Hedgehog/Intein_dom"/>
</dbReference>
<dbReference type="EMBL" id="CAMXCH010000001">
    <property type="protein sequence ID" value="CAI3926447.1"/>
    <property type="molecule type" value="Genomic_DNA"/>
</dbReference>
<dbReference type="InterPro" id="IPR036844">
    <property type="entry name" value="Hint_dom_sf"/>
</dbReference>
<dbReference type="Pfam" id="PF13403">
    <property type="entry name" value="Hint_2"/>
    <property type="match status" value="1"/>
</dbReference>
<evidence type="ECO:0000313" key="2">
    <source>
        <dbReference type="EMBL" id="CAI3926447.1"/>
    </source>
</evidence>
<proteinExistence type="predicted"/>